<dbReference type="RefSeq" id="XP_016644797.1">
    <property type="nucleotide sequence ID" value="XM_016785421.1"/>
</dbReference>
<feature type="region of interest" description="Disordered" evidence="1">
    <location>
        <begin position="359"/>
        <end position="425"/>
    </location>
</feature>
<dbReference type="KEGG" id="sapo:SAPIO_CDS2386"/>
<feature type="transmembrane region" description="Helical" evidence="2">
    <location>
        <begin position="197"/>
        <end position="220"/>
    </location>
</feature>
<keyword evidence="2" id="KW-0812">Transmembrane</keyword>
<evidence type="ECO:0000256" key="1">
    <source>
        <dbReference type="SAM" id="MobiDB-lite"/>
    </source>
</evidence>
<dbReference type="AlphaFoldDB" id="A0A084GCD6"/>
<name>A0A084GCD6_PSEDA</name>
<keyword evidence="4" id="KW-1185">Reference proteome</keyword>
<evidence type="ECO:0000313" key="4">
    <source>
        <dbReference type="Proteomes" id="UP000028545"/>
    </source>
</evidence>
<dbReference type="HOGENOM" id="CLU_761068_0_0_1"/>
<evidence type="ECO:0000313" key="3">
    <source>
        <dbReference type="EMBL" id="KEZ44998.1"/>
    </source>
</evidence>
<organism evidence="3 4">
    <name type="scientific">Pseudallescheria apiosperma</name>
    <name type="common">Scedosporium apiospermum</name>
    <dbReference type="NCBI Taxonomy" id="563466"/>
    <lineage>
        <taxon>Eukaryota</taxon>
        <taxon>Fungi</taxon>
        <taxon>Dikarya</taxon>
        <taxon>Ascomycota</taxon>
        <taxon>Pezizomycotina</taxon>
        <taxon>Sordariomycetes</taxon>
        <taxon>Hypocreomycetidae</taxon>
        <taxon>Microascales</taxon>
        <taxon>Microascaceae</taxon>
        <taxon>Scedosporium</taxon>
    </lineage>
</organism>
<comment type="caution">
    <text evidence="3">The sequence shown here is derived from an EMBL/GenBank/DDBJ whole genome shotgun (WGS) entry which is preliminary data.</text>
</comment>
<dbReference type="EMBL" id="JOWA01000086">
    <property type="protein sequence ID" value="KEZ44998.1"/>
    <property type="molecule type" value="Genomic_DNA"/>
</dbReference>
<accession>A0A084GCD6</accession>
<gene>
    <name evidence="3" type="ORF">SAPIO_CDS2386</name>
</gene>
<dbReference type="Proteomes" id="UP000028545">
    <property type="component" value="Unassembled WGS sequence"/>
</dbReference>
<feature type="region of interest" description="Disordered" evidence="1">
    <location>
        <begin position="287"/>
        <end position="315"/>
    </location>
</feature>
<dbReference type="GeneID" id="27721458"/>
<dbReference type="VEuPathDB" id="FungiDB:SAPIO_CDS2386"/>
<feature type="compositionally biased region" description="Polar residues" evidence="1">
    <location>
        <begin position="290"/>
        <end position="313"/>
    </location>
</feature>
<sequence length="425" mass="44186">MSRPTTTFPTVTITIDSSVWFDQASYGVHPLTTIFTAPAGCSYPFPLSGISSSCVPPDWSLAAVDPLGYYSPGICPAGYTIGCDAWDSVRISWYEIARDTTYLPGDGTTAKLCVPRKVVPHSSGFECAPTSLWAASVTSTSTREVRAIEIRWEESDLIYLETHPLSITVTSASSRGATSESGLPSKPDPDNGLSKGAVAGVTIVALVGAMLIAGAAFLLWRRRKYVSTGGPESVVGPAMQGPPAAQASLAQGPQILGQVQIPQKPHNPTWGGGQQMYPSAAQPVYGPHISTGTMSTSQFSQGQKHASQISDLSTGAGPLYFPQQMVVAPQDQISAPQSNTEPNITPQTASSQIATGAHALPTVSGGSQSPNSSSPQDAAAGLSGQKSGVSPMEVSGTESVAAPVELSSVPHPRVNQHIPDYVSHG</sequence>
<dbReference type="OrthoDB" id="4770059at2759"/>
<feature type="compositionally biased region" description="Low complexity" evidence="1">
    <location>
        <begin position="364"/>
        <end position="376"/>
    </location>
</feature>
<protein>
    <submittedName>
        <fullName evidence="3">Uncharacterized protein</fullName>
    </submittedName>
</protein>
<feature type="compositionally biased region" description="Polar residues" evidence="1">
    <location>
        <begin position="171"/>
        <end position="182"/>
    </location>
</feature>
<proteinExistence type="predicted"/>
<keyword evidence="2" id="KW-1133">Transmembrane helix</keyword>
<reference evidence="3 4" key="1">
    <citation type="journal article" date="2014" name="Genome Announc.">
        <title>Draft genome sequence of the pathogenic fungus Scedosporium apiospermum.</title>
        <authorList>
            <person name="Vandeputte P."/>
            <person name="Ghamrawi S."/>
            <person name="Rechenmann M."/>
            <person name="Iltis A."/>
            <person name="Giraud S."/>
            <person name="Fleury M."/>
            <person name="Thornton C."/>
            <person name="Delhaes L."/>
            <person name="Meyer W."/>
            <person name="Papon N."/>
            <person name="Bouchara J.P."/>
        </authorList>
    </citation>
    <scope>NUCLEOTIDE SEQUENCE [LARGE SCALE GENOMIC DNA]</scope>
    <source>
        <strain evidence="3 4">IHEM 14462</strain>
    </source>
</reference>
<feature type="region of interest" description="Disordered" evidence="1">
    <location>
        <begin position="171"/>
        <end position="191"/>
    </location>
</feature>
<dbReference type="NCBIfam" id="TIGR01167">
    <property type="entry name" value="LPXTG_anchor"/>
    <property type="match status" value="1"/>
</dbReference>
<keyword evidence="2" id="KW-0472">Membrane</keyword>
<evidence type="ECO:0000256" key="2">
    <source>
        <dbReference type="SAM" id="Phobius"/>
    </source>
</evidence>